<dbReference type="Proteomes" id="UP000291343">
    <property type="component" value="Unassembled WGS sequence"/>
</dbReference>
<feature type="domain" description="TMC" evidence="8">
    <location>
        <begin position="532"/>
        <end position="639"/>
    </location>
</feature>
<dbReference type="SMR" id="A0A482X2C3"/>
<evidence type="ECO:0000259" key="8">
    <source>
        <dbReference type="Pfam" id="PF07810"/>
    </source>
</evidence>
<dbReference type="OrthoDB" id="6610380at2759"/>
<evidence type="ECO:0000256" key="1">
    <source>
        <dbReference type="ARBA" id="ARBA00004141"/>
    </source>
</evidence>
<dbReference type="PANTHER" id="PTHR23302">
    <property type="entry name" value="TRANSMEMBRANE CHANNEL-RELATED"/>
    <property type="match status" value="1"/>
</dbReference>
<feature type="transmembrane region" description="Helical" evidence="7">
    <location>
        <begin position="699"/>
        <end position="726"/>
    </location>
</feature>
<evidence type="ECO:0000313" key="10">
    <source>
        <dbReference type="Proteomes" id="UP000291343"/>
    </source>
</evidence>
<gene>
    <name evidence="9" type="ORF">LSTR_LSTR002392</name>
</gene>
<feature type="transmembrane region" description="Helical" evidence="7">
    <location>
        <begin position="502"/>
        <end position="525"/>
    </location>
</feature>
<dbReference type="GO" id="GO:0008381">
    <property type="term" value="F:mechanosensitive monoatomic ion channel activity"/>
    <property type="evidence" value="ECO:0007669"/>
    <property type="project" value="TreeGrafter"/>
</dbReference>
<evidence type="ECO:0000256" key="6">
    <source>
        <dbReference type="SAM" id="MobiDB-lite"/>
    </source>
</evidence>
<keyword evidence="3 7" id="KW-0812">Transmembrane</keyword>
<comment type="similarity">
    <text evidence="2">Belongs to the TMC family.</text>
</comment>
<dbReference type="InParanoid" id="A0A482X2C3"/>
<dbReference type="EMBL" id="QKKF02019433">
    <property type="protein sequence ID" value="RZF39989.1"/>
    <property type="molecule type" value="Genomic_DNA"/>
</dbReference>
<protein>
    <recommendedName>
        <fullName evidence="8">TMC domain-containing protein</fullName>
    </recommendedName>
</protein>
<feature type="transmembrane region" description="Helical" evidence="7">
    <location>
        <begin position="195"/>
        <end position="216"/>
    </location>
</feature>
<sequence>MSRRFNKLLKDSGMVLSQPRTRSTSHSKDMNTLCQDINLELLSVGGTTDGEAEDEDDVEIREDNRVEQQEVQTHTDVDKRAACIISQIERNSTLMTNDPLAEQLRIETLKELTQSLSVKRTVRAKLVQTVSQNNKVHPIGFFRRLKYRLSIAFTRVRMWIHDLVYGYELWYGSLKTIEGHFGSDVASYFKFLRWLFLYNCFVFVMSVIFVIIPQGIYVEKYKRNGVAHVDNILTSVSDVMSSSINTPSKNMSRFSISDFITGQGFFTNSTMYYGFYTDQSLKIGSFIYSIPTAYFFTALISYLFVFITLSIRMAKSYRTSFIETSGGVKNVYALKIICAWDFSIADDNAAKLKSETLARELREMLAEDLKSSYQRSKSMQQVYIVLVRCVVNLLFFLMLGGTGILVYTLLNRLLLNKLNSHTSGLVTAIIPGKYVPKLSSSLNGIGDDDDDDSAGDVDESERDWQVDPIFMSFVVTFLLIIMPLLFSWIVRFERYNDPRTSLYITMVRTFVLECVVVAVLVIFWLGRSSSKCWETSLGQAVYRLILMDFLLSGVALTCVEFLRSILQRNICKELLLAAEFDIARNTLNLIYNQTLFWVGFYFSPPLSLVIVLKLFLSFHVKKFSLLYNCAPSSSSNWRSAQAQTLFLVLSFISLLAVLMNLGYIITSVKTSDCGPLKGSVYMYERILEGVFQLRHGNDFWAFIMFLRKPGVVAGLLLSMCGGVYYLREKSLAQMKMVEILRGMLVAESKDKEFLLQQISFLTGGRKSRPSSQPQQRKDFFMQHENTSRE</sequence>
<feature type="transmembrane region" description="Helical" evidence="7">
    <location>
        <begin position="597"/>
        <end position="616"/>
    </location>
</feature>
<evidence type="ECO:0000313" key="9">
    <source>
        <dbReference type="EMBL" id="RZF39989.1"/>
    </source>
</evidence>
<dbReference type="AlphaFoldDB" id="A0A482X2C3"/>
<dbReference type="STRING" id="195883.A0A482X2C3"/>
<dbReference type="Pfam" id="PF07810">
    <property type="entry name" value="TMC"/>
    <property type="match status" value="1"/>
</dbReference>
<organism evidence="9 10">
    <name type="scientific">Laodelphax striatellus</name>
    <name type="common">Small brown planthopper</name>
    <name type="synonym">Delphax striatella</name>
    <dbReference type="NCBI Taxonomy" id="195883"/>
    <lineage>
        <taxon>Eukaryota</taxon>
        <taxon>Metazoa</taxon>
        <taxon>Ecdysozoa</taxon>
        <taxon>Arthropoda</taxon>
        <taxon>Hexapoda</taxon>
        <taxon>Insecta</taxon>
        <taxon>Pterygota</taxon>
        <taxon>Neoptera</taxon>
        <taxon>Paraneoptera</taxon>
        <taxon>Hemiptera</taxon>
        <taxon>Auchenorrhyncha</taxon>
        <taxon>Fulgoroidea</taxon>
        <taxon>Delphacidae</taxon>
        <taxon>Criomorphinae</taxon>
        <taxon>Laodelphax</taxon>
    </lineage>
</organism>
<dbReference type="InterPro" id="IPR012496">
    <property type="entry name" value="TMC_dom"/>
</dbReference>
<keyword evidence="10" id="KW-1185">Reference proteome</keyword>
<feature type="transmembrane region" description="Helical" evidence="7">
    <location>
        <begin position="469"/>
        <end position="490"/>
    </location>
</feature>
<dbReference type="PANTHER" id="PTHR23302:SF43">
    <property type="entry name" value="TMC DOMAIN-CONTAINING PROTEIN"/>
    <property type="match status" value="1"/>
</dbReference>
<feature type="transmembrane region" description="Helical" evidence="7">
    <location>
        <begin position="645"/>
        <end position="665"/>
    </location>
</feature>
<feature type="compositionally biased region" description="Basic and acidic residues" evidence="6">
    <location>
        <begin position="775"/>
        <end position="789"/>
    </location>
</feature>
<comment type="subcellular location">
    <subcellularLocation>
        <location evidence="1">Membrane</location>
        <topology evidence="1">Multi-pass membrane protein</topology>
    </subcellularLocation>
</comment>
<evidence type="ECO:0000256" key="4">
    <source>
        <dbReference type="ARBA" id="ARBA00022989"/>
    </source>
</evidence>
<feature type="transmembrane region" description="Helical" evidence="7">
    <location>
        <begin position="382"/>
        <end position="410"/>
    </location>
</feature>
<feature type="transmembrane region" description="Helical" evidence="7">
    <location>
        <begin position="286"/>
        <end position="309"/>
    </location>
</feature>
<feature type="transmembrane region" description="Helical" evidence="7">
    <location>
        <begin position="540"/>
        <end position="562"/>
    </location>
</feature>
<keyword evidence="5 7" id="KW-0472">Membrane</keyword>
<name>A0A482X2C3_LAOST</name>
<evidence type="ECO:0000256" key="7">
    <source>
        <dbReference type="SAM" id="Phobius"/>
    </source>
</evidence>
<evidence type="ECO:0000256" key="3">
    <source>
        <dbReference type="ARBA" id="ARBA00022692"/>
    </source>
</evidence>
<comment type="caution">
    <text evidence="9">The sequence shown here is derived from an EMBL/GenBank/DDBJ whole genome shotgun (WGS) entry which is preliminary data.</text>
</comment>
<dbReference type="GO" id="GO:0005886">
    <property type="term" value="C:plasma membrane"/>
    <property type="evidence" value="ECO:0007669"/>
    <property type="project" value="InterPro"/>
</dbReference>
<evidence type="ECO:0000256" key="5">
    <source>
        <dbReference type="ARBA" id="ARBA00023136"/>
    </source>
</evidence>
<proteinExistence type="inferred from homology"/>
<feature type="compositionally biased region" description="Polar residues" evidence="6">
    <location>
        <begin position="18"/>
        <end position="28"/>
    </location>
</feature>
<feature type="region of interest" description="Disordered" evidence="6">
    <location>
        <begin position="764"/>
        <end position="789"/>
    </location>
</feature>
<evidence type="ECO:0000256" key="2">
    <source>
        <dbReference type="ARBA" id="ARBA00006510"/>
    </source>
</evidence>
<dbReference type="InterPro" id="IPR038900">
    <property type="entry name" value="TMC"/>
</dbReference>
<keyword evidence="4 7" id="KW-1133">Transmembrane helix</keyword>
<feature type="region of interest" description="Disordered" evidence="6">
    <location>
        <begin position="1"/>
        <end position="28"/>
    </location>
</feature>
<reference evidence="9 10" key="1">
    <citation type="journal article" date="2017" name="Gigascience">
        <title>Genome sequence of the small brown planthopper, Laodelphax striatellus.</title>
        <authorList>
            <person name="Zhu J."/>
            <person name="Jiang F."/>
            <person name="Wang X."/>
            <person name="Yang P."/>
            <person name="Bao Y."/>
            <person name="Zhao W."/>
            <person name="Wang W."/>
            <person name="Lu H."/>
            <person name="Wang Q."/>
            <person name="Cui N."/>
            <person name="Li J."/>
            <person name="Chen X."/>
            <person name="Luo L."/>
            <person name="Yu J."/>
            <person name="Kang L."/>
            <person name="Cui F."/>
        </authorList>
    </citation>
    <scope>NUCLEOTIDE SEQUENCE [LARGE SCALE GENOMIC DNA]</scope>
    <source>
        <strain evidence="9">Lst14</strain>
    </source>
</reference>
<accession>A0A482X2C3</accession>